<dbReference type="Pfam" id="PF21351">
    <property type="entry name" value="TetR_C_41"/>
    <property type="match status" value="1"/>
</dbReference>
<name>A0ABV6YA30_9HYPH</name>
<sequence>MVRRSRHDMILETRAKLMAAGRKAFAELGYADASMDDFTAEAGLTRGALYHHFGDKKGLFQAVVSQIDTEMAERLRQRAARAPSRWEGFVEEGIGYIEMALEPEIQRIVLRDGPAVLGDPSSWPSADGCIAAMKASLEALQAEGVVGGIDAEATARMITGASCYAAQWIANSNDPLGASRRATAAYRRLLEGLLQPAYTMV</sequence>
<organism evidence="4 5">
    <name type="scientific">Microvirga arabica</name>
    <dbReference type="NCBI Taxonomy" id="1128671"/>
    <lineage>
        <taxon>Bacteria</taxon>
        <taxon>Pseudomonadati</taxon>
        <taxon>Pseudomonadota</taxon>
        <taxon>Alphaproteobacteria</taxon>
        <taxon>Hyphomicrobiales</taxon>
        <taxon>Methylobacteriaceae</taxon>
        <taxon>Microvirga</taxon>
    </lineage>
</organism>
<dbReference type="SUPFAM" id="SSF48498">
    <property type="entry name" value="Tetracyclin repressor-like, C-terminal domain"/>
    <property type="match status" value="1"/>
</dbReference>
<dbReference type="PANTHER" id="PTHR30055">
    <property type="entry name" value="HTH-TYPE TRANSCRIPTIONAL REGULATOR RUTR"/>
    <property type="match status" value="1"/>
</dbReference>
<dbReference type="InterPro" id="IPR009057">
    <property type="entry name" value="Homeodomain-like_sf"/>
</dbReference>
<evidence type="ECO:0000256" key="1">
    <source>
        <dbReference type="ARBA" id="ARBA00023125"/>
    </source>
</evidence>
<accession>A0ABV6YA30</accession>
<dbReference type="Proteomes" id="UP001593940">
    <property type="component" value="Unassembled WGS sequence"/>
</dbReference>
<dbReference type="EMBL" id="JBHOMY010000042">
    <property type="protein sequence ID" value="MFC1458113.1"/>
    <property type="molecule type" value="Genomic_DNA"/>
</dbReference>
<gene>
    <name evidence="4" type="ORF">ACETIH_15640</name>
</gene>
<dbReference type="InterPro" id="IPR036271">
    <property type="entry name" value="Tet_transcr_reg_TetR-rel_C_sf"/>
</dbReference>
<protein>
    <submittedName>
        <fullName evidence="4">TetR/AcrR family transcriptional regulator</fullName>
    </submittedName>
</protein>
<feature type="domain" description="HTH tetR-type" evidence="3">
    <location>
        <begin position="11"/>
        <end position="71"/>
    </location>
</feature>
<keyword evidence="5" id="KW-1185">Reference proteome</keyword>
<feature type="DNA-binding region" description="H-T-H motif" evidence="2">
    <location>
        <begin position="34"/>
        <end position="53"/>
    </location>
</feature>
<dbReference type="PRINTS" id="PR00455">
    <property type="entry name" value="HTHTETR"/>
</dbReference>
<keyword evidence="1 2" id="KW-0238">DNA-binding</keyword>
<dbReference type="SUPFAM" id="SSF46689">
    <property type="entry name" value="Homeodomain-like"/>
    <property type="match status" value="1"/>
</dbReference>
<dbReference type="InterPro" id="IPR050109">
    <property type="entry name" value="HTH-type_TetR-like_transc_reg"/>
</dbReference>
<dbReference type="InterPro" id="IPR001647">
    <property type="entry name" value="HTH_TetR"/>
</dbReference>
<comment type="caution">
    <text evidence="4">The sequence shown here is derived from an EMBL/GenBank/DDBJ whole genome shotgun (WGS) entry which is preliminary data.</text>
</comment>
<dbReference type="RefSeq" id="WP_246520610.1">
    <property type="nucleotide sequence ID" value="NZ_JAFBID010000058.1"/>
</dbReference>
<evidence type="ECO:0000259" key="3">
    <source>
        <dbReference type="PROSITE" id="PS50977"/>
    </source>
</evidence>
<dbReference type="PROSITE" id="PS50977">
    <property type="entry name" value="HTH_TETR_2"/>
    <property type="match status" value="1"/>
</dbReference>
<dbReference type="PANTHER" id="PTHR30055:SF223">
    <property type="entry name" value="HTH-TYPE TRANSCRIPTIONAL REGULATOR UIDR"/>
    <property type="match status" value="1"/>
</dbReference>
<proteinExistence type="predicted"/>
<reference evidence="4 5" key="1">
    <citation type="submission" date="2024-09" db="EMBL/GenBank/DDBJ databases">
        <title>Nodulacao em especies de Leguminosae Basais da Amazonia e Caracterizacao dos Rizobios e Bacterias Associadas aos Nodulos.</title>
        <authorList>
            <person name="Jambeiro I.C.A."/>
            <person name="Lopes I.S."/>
            <person name="Aguiar E.R.G.R."/>
            <person name="Santos A.F.J."/>
            <person name="Dos Santos J.M.F."/>
            <person name="Gross E."/>
        </authorList>
    </citation>
    <scope>NUCLEOTIDE SEQUENCE [LARGE SCALE GENOMIC DNA]</scope>
    <source>
        <strain evidence="4 5">BRUESC1165</strain>
    </source>
</reference>
<evidence type="ECO:0000256" key="2">
    <source>
        <dbReference type="PROSITE-ProRule" id="PRU00335"/>
    </source>
</evidence>
<dbReference type="InterPro" id="IPR049484">
    <property type="entry name" value="Rv0078-like_C"/>
</dbReference>
<dbReference type="Gene3D" id="1.10.357.10">
    <property type="entry name" value="Tetracycline Repressor, domain 2"/>
    <property type="match status" value="1"/>
</dbReference>
<evidence type="ECO:0000313" key="5">
    <source>
        <dbReference type="Proteomes" id="UP001593940"/>
    </source>
</evidence>
<evidence type="ECO:0000313" key="4">
    <source>
        <dbReference type="EMBL" id="MFC1458113.1"/>
    </source>
</evidence>
<dbReference type="Pfam" id="PF00440">
    <property type="entry name" value="TetR_N"/>
    <property type="match status" value="1"/>
</dbReference>